<feature type="coiled-coil region" evidence="1">
    <location>
        <begin position="14"/>
        <end position="64"/>
    </location>
</feature>
<evidence type="ECO:0000313" key="3">
    <source>
        <dbReference type="Proteomes" id="UP000614216"/>
    </source>
</evidence>
<name>A0A937KFV1_9BACT</name>
<gene>
    <name evidence="2" type="ORF">JMN32_19715</name>
</gene>
<sequence>MTTEELDQLTDDQLEQLLEKRRKTKQRKEEARRKKYEQDRENLIKDLTKEAVEISIEIKHFKRDAFNKMDQFYEVMKQYGDIKPNSKGGFSIENAEGTLKIKYSSQTRKGFDERADMAEQKLKSFLERFVKVRAKETYKLVLQLLERTHSGDFDDKLIMKLWNMENDFDDEDWREAIKLFKESYNPKETTRYINFYQRNDKGQWELINLNFASINF</sequence>
<dbReference type="InterPro" id="IPR021505">
    <property type="entry name" value="Phage_B3_Orf6"/>
</dbReference>
<keyword evidence="1" id="KW-0175">Coiled coil</keyword>
<evidence type="ECO:0000256" key="1">
    <source>
        <dbReference type="SAM" id="Coils"/>
    </source>
</evidence>
<dbReference type="RefSeq" id="WP_202858083.1">
    <property type="nucleotide sequence ID" value="NZ_JAEUGD010000064.1"/>
</dbReference>
<organism evidence="2 3">
    <name type="scientific">Fulvivirga marina</name>
    <dbReference type="NCBI Taxonomy" id="2494733"/>
    <lineage>
        <taxon>Bacteria</taxon>
        <taxon>Pseudomonadati</taxon>
        <taxon>Bacteroidota</taxon>
        <taxon>Cytophagia</taxon>
        <taxon>Cytophagales</taxon>
        <taxon>Fulvivirgaceae</taxon>
        <taxon>Fulvivirga</taxon>
    </lineage>
</organism>
<comment type="caution">
    <text evidence="2">The sequence shown here is derived from an EMBL/GenBank/DDBJ whole genome shotgun (WGS) entry which is preliminary data.</text>
</comment>
<dbReference type="Proteomes" id="UP000614216">
    <property type="component" value="Unassembled WGS sequence"/>
</dbReference>
<reference evidence="2" key="1">
    <citation type="submission" date="2021-01" db="EMBL/GenBank/DDBJ databases">
        <title>Fulvivirga kasyanovii gen. nov., sp nov., a novel member of the phylum Bacteroidetes isolated from seawater in a mussel farm.</title>
        <authorList>
            <person name="Zhao L.-H."/>
            <person name="Wang Z.-J."/>
        </authorList>
    </citation>
    <scope>NUCLEOTIDE SEQUENCE</scope>
    <source>
        <strain evidence="2">29W222</strain>
    </source>
</reference>
<proteinExistence type="predicted"/>
<evidence type="ECO:0000313" key="2">
    <source>
        <dbReference type="EMBL" id="MBL6448548.1"/>
    </source>
</evidence>
<dbReference type="Pfam" id="PF11363">
    <property type="entry name" value="DUF3164"/>
    <property type="match status" value="1"/>
</dbReference>
<accession>A0A937KFV1</accession>
<protein>
    <submittedName>
        <fullName evidence="2">DUF3164 family protein</fullName>
    </submittedName>
</protein>
<dbReference type="EMBL" id="JAEUGD010000064">
    <property type="protein sequence ID" value="MBL6448548.1"/>
    <property type="molecule type" value="Genomic_DNA"/>
</dbReference>
<keyword evidence="3" id="KW-1185">Reference proteome</keyword>
<dbReference type="AlphaFoldDB" id="A0A937KFV1"/>